<dbReference type="Pfam" id="PF02427">
    <property type="entry name" value="PSI_PsaE"/>
    <property type="match status" value="1"/>
</dbReference>
<accession>A0A8S0V5X5</accession>
<comment type="caution">
    <text evidence="7">The sequence shown here is derived from an EMBL/GenBank/DDBJ whole genome shotgun (WGS) entry which is preliminary data.</text>
</comment>
<dbReference type="AlphaFoldDB" id="A0A8S0V5X5"/>
<evidence type="ECO:0000313" key="8">
    <source>
        <dbReference type="Proteomes" id="UP000594638"/>
    </source>
</evidence>
<dbReference type="PANTHER" id="PTHR34549">
    <property type="entry name" value="PHOTOSYSTEM I REACTION CENTER SUBUNIT IV A, CHLOROPLASTIC-RELATED"/>
    <property type="match status" value="1"/>
</dbReference>
<dbReference type="InterPro" id="IPR008990">
    <property type="entry name" value="Elect_transpt_acc-like_dom_sf"/>
</dbReference>
<dbReference type="Proteomes" id="UP000594638">
    <property type="component" value="Unassembled WGS sequence"/>
</dbReference>
<dbReference type="EMBL" id="CACTIH010009174">
    <property type="protein sequence ID" value="CAA3026704.1"/>
    <property type="molecule type" value="Genomic_DNA"/>
</dbReference>
<keyword evidence="4" id="KW-0602">Photosynthesis</keyword>
<evidence type="ECO:0000256" key="4">
    <source>
        <dbReference type="ARBA" id="ARBA00022531"/>
    </source>
</evidence>
<evidence type="ECO:0000256" key="2">
    <source>
        <dbReference type="ARBA" id="ARBA00004525"/>
    </source>
</evidence>
<evidence type="ECO:0000256" key="5">
    <source>
        <dbReference type="ARBA" id="ARBA00022836"/>
    </source>
</evidence>
<dbReference type="OrthoDB" id="2161449at2759"/>
<keyword evidence="8" id="KW-1185">Reference proteome</keyword>
<gene>
    <name evidence="7" type="ORF">OLEA9_A071019</name>
</gene>
<comment type="function">
    <text evidence="1">Stabilizes the interaction between PsaC and the PSI core, assists the docking of the ferredoxin to PSI and interacts with ferredoxin-NADP oxidoreductase.</text>
</comment>
<keyword evidence="6" id="KW-0472">Membrane</keyword>
<sequence length="190" mass="21005">MRYGTQMAAYYWLQQLKHLLQILEYRLCYVITCSPYPKSLICILLFLYTHTLRVSRGTTKIMASCSMASAASGFLATPNVISGTSTPRSGVLLFTSRKNSNSRLTVRAEEAAAPAAATASAAKPPPVGPKRGTKVRILRKESYWYKGVGSVVAVDQDPKTRYPVVVRFNKVNYANVSTNNYSLDEILEVV</sequence>
<evidence type="ECO:0000313" key="7">
    <source>
        <dbReference type="EMBL" id="CAA3026704.1"/>
    </source>
</evidence>
<dbReference type="PANTHER" id="PTHR34549:SF10">
    <property type="entry name" value="PHOTOSYSTEM I REACTION CENTER SUBUNIT IV A, CHLOROPLASTIC-RELATED"/>
    <property type="match status" value="1"/>
</dbReference>
<proteinExistence type="inferred from homology"/>
<keyword evidence="5" id="KW-0603">Photosystem I</keyword>
<dbReference type="GO" id="GO:0009535">
    <property type="term" value="C:chloroplast thylakoid membrane"/>
    <property type="evidence" value="ECO:0007669"/>
    <property type="project" value="UniProtKB-SubCell"/>
</dbReference>
<name>A0A8S0V5X5_OLEEU</name>
<comment type="subcellular location">
    <subcellularLocation>
        <location evidence="2">Plastid</location>
        <location evidence="2">Chloroplast thylakoid membrane</location>
        <topology evidence="2">Peripheral membrane protein</topology>
    </subcellularLocation>
</comment>
<comment type="similarity">
    <text evidence="3">Belongs to the PsaE family.</text>
</comment>
<dbReference type="InterPro" id="IPR003375">
    <property type="entry name" value="PSI_PsaE"/>
</dbReference>
<dbReference type="Gramene" id="OE9A071019T2">
    <property type="protein sequence ID" value="OE9A071019C2"/>
    <property type="gene ID" value="OE9A071019"/>
</dbReference>
<evidence type="ECO:0000256" key="1">
    <source>
        <dbReference type="ARBA" id="ARBA00001993"/>
    </source>
</evidence>
<protein>
    <submittedName>
        <fullName evidence="7">Photosystem I reaction center subunit IV A, chloroplastic</fullName>
    </submittedName>
</protein>
<dbReference type="SUPFAM" id="SSF50090">
    <property type="entry name" value="Electron transport accessory proteins"/>
    <property type="match status" value="1"/>
</dbReference>
<dbReference type="GO" id="GO:0009538">
    <property type="term" value="C:photosystem I reaction center"/>
    <property type="evidence" value="ECO:0007669"/>
    <property type="project" value="InterPro"/>
</dbReference>
<reference evidence="7 8" key="1">
    <citation type="submission" date="2019-12" db="EMBL/GenBank/DDBJ databases">
        <authorList>
            <person name="Alioto T."/>
            <person name="Alioto T."/>
            <person name="Gomez Garrido J."/>
        </authorList>
    </citation>
    <scope>NUCLEOTIDE SEQUENCE [LARGE SCALE GENOMIC DNA]</scope>
</reference>
<evidence type="ECO:0000256" key="6">
    <source>
        <dbReference type="ARBA" id="ARBA00023136"/>
    </source>
</evidence>
<dbReference type="GO" id="GO:0015979">
    <property type="term" value="P:photosynthesis"/>
    <property type="evidence" value="ECO:0007669"/>
    <property type="project" value="UniProtKB-KW"/>
</dbReference>
<evidence type="ECO:0000256" key="3">
    <source>
        <dbReference type="ARBA" id="ARBA00007501"/>
    </source>
</evidence>
<organism evidence="7 8">
    <name type="scientific">Olea europaea subsp. europaea</name>
    <dbReference type="NCBI Taxonomy" id="158383"/>
    <lineage>
        <taxon>Eukaryota</taxon>
        <taxon>Viridiplantae</taxon>
        <taxon>Streptophyta</taxon>
        <taxon>Embryophyta</taxon>
        <taxon>Tracheophyta</taxon>
        <taxon>Spermatophyta</taxon>
        <taxon>Magnoliopsida</taxon>
        <taxon>eudicotyledons</taxon>
        <taxon>Gunneridae</taxon>
        <taxon>Pentapetalae</taxon>
        <taxon>asterids</taxon>
        <taxon>lamiids</taxon>
        <taxon>Lamiales</taxon>
        <taxon>Oleaceae</taxon>
        <taxon>Oleeae</taxon>
        <taxon>Olea</taxon>
    </lineage>
</organism>
<dbReference type="Gene3D" id="2.30.30.50">
    <property type="match status" value="1"/>
</dbReference>